<evidence type="ECO:0000313" key="3">
    <source>
        <dbReference type="EMBL" id="CAI2174106.1"/>
    </source>
</evidence>
<accession>A0A9W4WN85</accession>
<evidence type="ECO:0000313" key="4">
    <source>
        <dbReference type="Proteomes" id="UP001153678"/>
    </source>
</evidence>
<dbReference type="SUPFAM" id="SSF55874">
    <property type="entry name" value="ATPase domain of HSP90 chaperone/DNA topoisomerase II/histidine kinase"/>
    <property type="match status" value="2"/>
</dbReference>
<reference evidence="3" key="1">
    <citation type="submission" date="2022-08" db="EMBL/GenBank/DDBJ databases">
        <authorList>
            <person name="Kallberg Y."/>
            <person name="Tangrot J."/>
            <person name="Rosling A."/>
        </authorList>
    </citation>
    <scope>NUCLEOTIDE SEQUENCE</scope>
    <source>
        <strain evidence="3">Wild A</strain>
    </source>
</reference>
<feature type="domain" description="Sacsin/Nov" evidence="2">
    <location>
        <begin position="729"/>
        <end position="943"/>
    </location>
</feature>
<feature type="domain" description="SigF-like NTF2-like" evidence="1">
    <location>
        <begin position="8"/>
        <end position="138"/>
    </location>
</feature>
<dbReference type="GO" id="GO:0030544">
    <property type="term" value="F:Hsp70 protein binding"/>
    <property type="evidence" value="ECO:0007669"/>
    <property type="project" value="TreeGrafter"/>
</dbReference>
<gene>
    <name evidence="3" type="ORF">FWILDA_LOCUS6424</name>
</gene>
<dbReference type="PANTHER" id="PTHR15600:SF42">
    <property type="entry name" value="SACSIN"/>
    <property type="match status" value="1"/>
</dbReference>
<organism evidence="3 4">
    <name type="scientific">Funneliformis geosporum</name>
    <dbReference type="NCBI Taxonomy" id="1117311"/>
    <lineage>
        <taxon>Eukaryota</taxon>
        <taxon>Fungi</taxon>
        <taxon>Fungi incertae sedis</taxon>
        <taxon>Mucoromycota</taxon>
        <taxon>Glomeromycotina</taxon>
        <taxon>Glomeromycetes</taxon>
        <taxon>Glomerales</taxon>
        <taxon>Glomeraceae</taxon>
        <taxon>Funneliformis</taxon>
    </lineage>
</organism>
<dbReference type="OrthoDB" id="1262810at2759"/>
<evidence type="ECO:0000259" key="1">
    <source>
        <dbReference type="Pfam" id="PF24840"/>
    </source>
</evidence>
<dbReference type="InterPro" id="IPR058210">
    <property type="entry name" value="SACS/Nov_dom"/>
</dbReference>
<feature type="non-terminal residue" evidence="3">
    <location>
        <position position="1127"/>
    </location>
</feature>
<sequence>MNPLFLEQTIPDIVVDLLSYDESAYKRVLDHYFTDDAALSHPFLTVNGTHNIRKVFRVWTTFNKQEPEFQREDIIFDGAMAVVSYKQHLRPRIFPLIHFVVPSITTLRFHQENDGLLYICKQEDSWTLEGLIQSVPLVNWFYENLIRKLVVGRLITGTVPFDIDIFDAKMQDIDIGTEFSPYEPYTHRLRKILEEEYPDGSQVIREILQNSDDAGSTEQIFILDHNTYQSNSLLQATFKNLQRPNLKLDRYQGPALLAKNTSTFGKRDFQSLLKLADSEKRDQYDKIGVMGVGFNSIYHITDSPSFITGDKYVILDPHKWCFNGGIRFEFVEKKLSERYPDQFAPFNIPCDKPFDGTIFRYPLRTKEDSADSEISNKVYKPEEILDMFHKFYNDESINCLLFLKYIERISFYELKKDATKLESLYTIELENADKVREQRRLLAEKIGPMMTKLKLGQLKGNNQLVTSYVASFCRQKNDDPEKSSWLILNYLDDLLETDEYFHENFKKNIRDHKFIPNVGLAIPLKDIKDKGKLFCFLPLPIHMPFPVSVHGYFAKFFSKPQDCHCQKDKDLVCLFAPILESEVKNNNFLNHLKWNTYPDVEKVIKQYELCYDGVFKKKPQKNLEKYCHAIYKYMNEICQVNDKNSKEGFNKMKKVLENKPWILCKKTFYSVDKVVFRLQREFQVENFLIVELPIRYTSEFMPLFKTMGVREEVGIKDLVLIIKNISIENNADDAKATRFSVILDERPKFQHEASKKSLLSDEMDSWQGPAIWIYNDAEFSEDDFQALIKLGVGGKSKDINKIGRFGLGFNCAFNITDLPSLVSGKHIVFLDPHAKFLPSIGYPPIKRKGFRINFIEKEFKRRFPDQCYPYEAIESCDFSKQFKGTLFRLPLRTEISDISNRIIEIKEILQLFNSVQGNKEMIFLRNIESFNLYNIKEQEPAPQLIWQAQIKIKDNHRDIRKRITDTFHIYQFALDIKKFDSTENENVLEVWALCTGGHEKINPEFENFSIENHLKFPNPPELEGEIFSFLSLSIITKLGVHLNGNFSLSSSRSNVLQSEKDFLQADSRPVIPNKSLKALVKASDLYDRSIPLFHLVFEDIEQLIPTELHDPVYLEALGRIGLKRHVN</sequence>
<protein>
    <submittedName>
        <fullName evidence="3">15351_t:CDS:1</fullName>
    </submittedName>
</protein>
<dbReference type="Gene3D" id="3.30.565.10">
    <property type="entry name" value="Histidine kinase-like ATPase, C-terminal domain"/>
    <property type="match status" value="1"/>
</dbReference>
<evidence type="ECO:0000259" key="2">
    <source>
        <dbReference type="Pfam" id="PF25794"/>
    </source>
</evidence>
<comment type="caution">
    <text evidence="3">The sequence shown here is derived from an EMBL/GenBank/DDBJ whole genome shotgun (WGS) entry which is preliminary data.</text>
</comment>
<name>A0A9W4WN85_9GLOM</name>
<dbReference type="InterPro" id="IPR052972">
    <property type="entry name" value="Sacsin_chaperone_reg"/>
</dbReference>
<dbReference type="EMBL" id="CAMKVN010001161">
    <property type="protein sequence ID" value="CAI2174106.1"/>
    <property type="molecule type" value="Genomic_DNA"/>
</dbReference>
<dbReference type="Pfam" id="PF25794">
    <property type="entry name" value="SACS"/>
    <property type="match status" value="2"/>
</dbReference>
<keyword evidence="4" id="KW-1185">Reference proteome</keyword>
<dbReference type="PANTHER" id="PTHR15600">
    <property type="entry name" value="SACSIN"/>
    <property type="match status" value="1"/>
</dbReference>
<dbReference type="Proteomes" id="UP001153678">
    <property type="component" value="Unassembled WGS sequence"/>
</dbReference>
<dbReference type="NCBIfam" id="NF047352">
    <property type="entry name" value="P_loop_sacsin"/>
    <property type="match status" value="1"/>
</dbReference>
<dbReference type="InterPro" id="IPR057514">
    <property type="entry name" value="NTF2_SigF"/>
</dbReference>
<dbReference type="InterPro" id="IPR036890">
    <property type="entry name" value="HATPase_C_sf"/>
</dbReference>
<feature type="domain" description="Sacsin/Nov" evidence="2">
    <location>
        <begin position="183"/>
        <end position="425"/>
    </location>
</feature>
<dbReference type="Pfam" id="PF24840">
    <property type="entry name" value="NTF2_SigF"/>
    <property type="match status" value="1"/>
</dbReference>
<dbReference type="AlphaFoldDB" id="A0A9W4WN85"/>
<proteinExistence type="predicted"/>